<dbReference type="STRING" id="1121922.GCA_000428905_02583"/>
<dbReference type="InterPro" id="IPR024561">
    <property type="entry name" value="Pullul_strch_C"/>
</dbReference>
<proteinExistence type="predicted"/>
<gene>
    <name evidence="2" type="ORF">GPAL_0094</name>
</gene>
<keyword evidence="3" id="KW-1185">Reference proteome</keyword>
<dbReference type="EMBL" id="BAEQ01000004">
    <property type="protein sequence ID" value="GAC26975.1"/>
    <property type="molecule type" value="Genomic_DNA"/>
</dbReference>
<protein>
    <recommendedName>
        <fullName evidence="1">Alpha-1,6-glucosidases pullulanase-type C-terminal domain-containing protein</fullName>
    </recommendedName>
</protein>
<comment type="caution">
    <text evidence="2">The sequence shown here is derived from an EMBL/GenBank/DDBJ whole genome shotgun (WGS) entry which is preliminary data.</text>
</comment>
<reference evidence="3" key="1">
    <citation type="journal article" date="2014" name="Environ. Microbiol.">
        <title>Comparative genomics of the marine bacterial genus Glaciecola reveals the high degree of genomic diversity and genomic characteristic for cold adaptation.</title>
        <authorList>
            <person name="Qin Q.L."/>
            <person name="Xie B.B."/>
            <person name="Yu Y."/>
            <person name="Shu Y.L."/>
            <person name="Rong J.C."/>
            <person name="Zhang Y.J."/>
            <person name="Zhao D.L."/>
            <person name="Chen X.L."/>
            <person name="Zhang X.Y."/>
            <person name="Chen B."/>
            <person name="Zhou B.C."/>
            <person name="Zhang Y.Z."/>
        </authorList>
    </citation>
    <scope>NUCLEOTIDE SEQUENCE [LARGE SCALE GENOMIC DNA]</scope>
    <source>
        <strain evidence="3">ACAM 615</strain>
    </source>
</reference>
<organism evidence="2 3">
    <name type="scientific">Brumicola pallidula DSM 14239 = ACAM 615</name>
    <dbReference type="NCBI Taxonomy" id="1121922"/>
    <lineage>
        <taxon>Bacteria</taxon>
        <taxon>Pseudomonadati</taxon>
        <taxon>Pseudomonadota</taxon>
        <taxon>Gammaproteobacteria</taxon>
        <taxon>Alteromonadales</taxon>
        <taxon>Alteromonadaceae</taxon>
        <taxon>Brumicola</taxon>
    </lineage>
</organism>
<dbReference type="Gene3D" id="2.60.40.1180">
    <property type="entry name" value="Golgi alpha-mannosidase II"/>
    <property type="match status" value="1"/>
</dbReference>
<evidence type="ECO:0000259" key="1">
    <source>
        <dbReference type="Pfam" id="PF11852"/>
    </source>
</evidence>
<dbReference type="AlphaFoldDB" id="K6ZUG7"/>
<dbReference type="Proteomes" id="UP000006251">
    <property type="component" value="Unassembled WGS sequence"/>
</dbReference>
<name>K6ZUG7_9ALTE</name>
<feature type="domain" description="Alpha-1,6-glucosidases pullulanase-type C-terminal" evidence="1">
    <location>
        <begin position="2"/>
        <end position="86"/>
    </location>
</feature>
<accession>K6ZUG7</accession>
<dbReference type="RefSeq" id="WP_006008069.1">
    <property type="nucleotide sequence ID" value="NZ_AUAV01000013.1"/>
</dbReference>
<sequence>MIRLRSDLFRLTTGQYIIDRVGFHNIRNRQQAGLIVMSLKNGIKPSFEAQLRDLNPMHDAILVMVNMGYREKTIEVRTVAGFQFHSMNMI</sequence>
<evidence type="ECO:0000313" key="3">
    <source>
        <dbReference type="Proteomes" id="UP000006251"/>
    </source>
</evidence>
<evidence type="ECO:0000313" key="2">
    <source>
        <dbReference type="EMBL" id="GAC26975.1"/>
    </source>
</evidence>
<dbReference type="InterPro" id="IPR013780">
    <property type="entry name" value="Glyco_hydro_b"/>
</dbReference>
<dbReference type="SUPFAM" id="SSF51011">
    <property type="entry name" value="Glycosyl hydrolase domain"/>
    <property type="match status" value="1"/>
</dbReference>
<dbReference type="Pfam" id="PF11852">
    <property type="entry name" value="Pullul_strch_C"/>
    <property type="match status" value="1"/>
</dbReference>